<dbReference type="InterPro" id="IPR016040">
    <property type="entry name" value="NAD(P)-bd_dom"/>
</dbReference>
<evidence type="ECO:0000259" key="1">
    <source>
        <dbReference type="Pfam" id="PF13460"/>
    </source>
</evidence>
<sequence>MTKNVLILGASGSIARIVVQNLLAQVGADITKLTLLVRHPQKLAGLDLANRGVQVVQADVLNTDHLATIMAGQSLVYGNLYGADLGQQAASVVKAMHQAQVRRLIWISANGVYGEIPGAYGRWNQAMLGSTLTAYADATKVVEASQLDYTLIRPAWFQDEPEVDYEMTFKGEAFKGTEISRQSVADLVEKLIHDPEQLIGESVGISKPNTAGPAPRWYS</sequence>
<dbReference type="PATRIC" id="fig|1291052.5.peg.465"/>
<dbReference type="SUPFAM" id="SSF51735">
    <property type="entry name" value="NAD(P)-binding Rossmann-fold domains"/>
    <property type="match status" value="1"/>
</dbReference>
<proteinExistence type="predicted"/>
<keyword evidence="3" id="KW-1185">Reference proteome</keyword>
<dbReference type="OrthoDB" id="9803892at2"/>
<dbReference type="PANTHER" id="PTHR15020:SF50">
    <property type="entry name" value="UPF0659 PROTEIN YMR090W"/>
    <property type="match status" value="1"/>
</dbReference>
<dbReference type="Pfam" id="PF13460">
    <property type="entry name" value="NAD_binding_10"/>
    <property type="match status" value="1"/>
</dbReference>
<name>A0A0R1ZU54_9LACO</name>
<dbReference type="Proteomes" id="UP000051679">
    <property type="component" value="Unassembled WGS sequence"/>
</dbReference>
<organism evidence="2 3">
    <name type="scientific">Lacticaseibacillus sharpeae JCM 1186 = DSM 20505</name>
    <dbReference type="NCBI Taxonomy" id="1291052"/>
    <lineage>
        <taxon>Bacteria</taxon>
        <taxon>Bacillati</taxon>
        <taxon>Bacillota</taxon>
        <taxon>Bacilli</taxon>
        <taxon>Lactobacillales</taxon>
        <taxon>Lactobacillaceae</taxon>
        <taxon>Lacticaseibacillus</taxon>
    </lineage>
</organism>
<dbReference type="RefSeq" id="WP_054675549.1">
    <property type="nucleotide sequence ID" value="NZ_AYYO01000056.1"/>
</dbReference>
<reference evidence="2 3" key="1">
    <citation type="journal article" date="2015" name="Genome Announc.">
        <title>Expanding the biotechnology potential of lactobacilli through comparative genomics of 213 strains and associated genera.</title>
        <authorList>
            <person name="Sun Z."/>
            <person name="Harris H.M."/>
            <person name="McCann A."/>
            <person name="Guo C."/>
            <person name="Argimon S."/>
            <person name="Zhang W."/>
            <person name="Yang X."/>
            <person name="Jeffery I.B."/>
            <person name="Cooney J.C."/>
            <person name="Kagawa T.F."/>
            <person name="Liu W."/>
            <person name="Song Y."/>
            <person name="Salvetti E."/>
            <person name="Wrobel A."/>
            <person name="Rasinkangas P."/>
            <person name="Parkhill J."/>
            <person name="Rea M.C."/>
            <person name="O'Sullivan O."/>
            <person name="Ritari J."/>
            <person name="Douillard F.P."/>
            <person name="Paul Ross R."/>
            <person name="Yang R."/>
            <person name="Briner A.E."/>
            <person name="Felis G.E."/>
            <person name="de Vos W.M."/>
            <person name="Barrangou R."/>
            <person name="Klaenhammer T.R."/>
            <person name="Caufield P.W."/>
            <person name="Cui Y."/>
            <person name="Zhang H."/>
            <person name="O'Toole P.W."/>
        </authorList>
    </citation>
    <scope>NUCLEOTIDE SEQUENCE [LARGE SCALE GENOMIC DNA]</scope>
    <source>
        <strain evidence="2 3">DSM 20505</strain>
    </source>
</reference>
<dbReference type="EMBL" id="AYYO01000056">
    <property type="protein sequence ID" value="KRM54236.1"/>
    <property type="molecule type" value="Genomic_DNA"/>
</dbReference>
<dbReference type="Gene3D" id="3.40.50.720">
    <property type="entry name" value="NAD(P)-binding Rossmann-like Domain"/>
    <property type="match status" value="1"/>
</dbReference>
<evidence type="ECO:0000313" key="3">
    <source>
        <dbReference type="Proteomes" id="UP000051679"/>
    </source>
</evidence>
<comment type="caution">
    <text evidence="2">The sequence shown here is derived from an EMBL/GenBank/DDBJ whole genome shotgun (WGS) entry which is preliminary data.</text>
</comment>
<dbReference type="InterPro" id="IPR036291">
    <property type="entry name" value="NAD(P)-bd_dom_sf"/>
</dbReference>
<dbReference type="PANTHER" id="PTHR15020">
    <property type="entry name" value="FLAVIN REDUCTASE-RELATED"/>
    <property type="match status" value="1"/>
</dbReference>
<gene>
    <name evidence="2" type="ORF">FC18_GL000454</name>
</gene>
<dbReference type="STRING" id="1291052.FC18_GL000454"/>
<protein>
    <submittedName>
        <fullName evidence="2">Saccharopine dehydrogenase related protein</fullName>
    </submittedName>
</protein>
<feature type="domain" description="NAD(P)-binding" evidence="1">
    <location>
        <begin position="9"/>
        <end position="195"/>
    </location>
</feature>
<dbReference type="AlphaFoldDB" id="A0A0R1ZU54"/>
<accession>A0A0R1ZU54</accession>
<evidence type="ECO:0000313" key="2">
    <source>
        <dbReference type="EMBL" id="KRM54236.1"/>
    </source>
</evidence>